<evidence type="ECO:0000256" key="9">
    <source>
        <dbReference type="PIRSR" id="PIRSR600821-50"/>
    </source>
</evidence>
<evidence type="ECO:0000259" key="11">
    <source>
        <dbReference type="SMART" id="SM01005"/>
    </source>
</evidence>
<dbReference type="SMART" id="SM01005">
    <property type="entry name" value="Ala_racemase_C"/>
    <property type="match status" value="1"/>
</dbReference>
<dbReference type="Gene3D" id="3.40.1390.10">
    <property type="entry name" value="MurE/MurF, N-terminal domain"/>
    <property type="match status" value="1"/>
</dbReference>
<feature type="modified residue" description="N6-(pyridoxal phosphate)lysine" evidence="8 9">
    <location>
        <position position="491"/>
    </location>
</feature>
<evidence type="ECO:0000256" key="8">
    <source>
        <dbReference type="HAMAP-Rule" id="MF_01201"/>
    </source>
</evidence>
<dbReference type="Gene3D" id="3.20.20.10">
    <property type="entry name" value="Alanine racemase"/>
    <property type="match status" value="1"/>
</dbReference>
<keyword evidence="3 12" id="KW-0436">Ligase</keyword>
<dbReference type="PANTHER" id="PTHR43024:SF1">
    <property type="entry name" value="UDP-N-ACETYLMURAMOYL-TRIPEPTIDE--D-ALANYL-D-ALANINE LIGASE"/>
    <property type="match status" value="1"/>
</dbReference>
<comment type="function">
    <text evidence="8">Catalyzes the interconversion of L-alanine and D-alanine. May also act on other amino acids.</text>
</comment>
<gene>
    <name evidence="12" type="ORF">LX69_00202</name>
</gene>
<comment type="catalytic activity">
    <reaction evidence="1 8">
        <text>L-alanine = D-alanine</text>
        <dbReference type="Rhea" id="RHEA:20249"/>
        <dbReference type="ChEBI" id="CHEBI:57416"/>
        <dbReference type="ChEBI" id="CHEBI:57972"/>
        <dbReference type="EC" id="5.1.1.1"/>
    </reaction>
</comment>
<dbReference type="Pfam" id="PF01225">
    <property type="entry name" value="Mur_ligase"/>
    <property type="match status" value="1"/>
</dbReference>
<dbReference type="NCBIfam" id="NF008897">
    <property type="entry name" value="PRK11930.1"/>
    <property type="match status" value="1"/>
</dbReference>
<dbReference type="UniPathway" id="UPA00042">
    <property type="reaction ID" value="UER00497"/>
</dbReference>
<keyword evidence="7 8" id="KW-0413">Isomerase</keyword>
<dbReference type="InterPro" id="IPR029066">
    <property type="entry name" value="PLP-binding_barrel"/>
</dbReference>
<accession>A0A2W7NRP2</accession>
<dbReference type="GO" id="GO:0030170">
    <property type="term" value="F:pyridoxal phosphate binding"/>
    <property type="evidence" value="ECO:0007669"/>
    <property type="project" value="UniProtKB-UniRule"/>
</dbReference>
<organism evidence="12 13">
    <name type="scientific">Breznakibacter xylanolyticus</name>
    <dbReference type="NCBI Taxonomy" id="990"/>
    <lineage>
        <taxon>Bacteria</taxon>
        <taxon>Pseudomonadati</taxon>
        <taxon>Bacteroidota</taxon>
        <taxon>Bacteroidia</taxon>
        <taxon>Marinilabiliales</taxon>
        <taxon>Marinilabiliaceae</taxon>
        <taxon>Breznakibacter</taxon>
    </lineage>
</organism>
<dbReference type="Pfam" id="PF08245">
    <property type="entry name" value="Mur_ligase_M"/>
    <property type="match status" value="1"/>
</dbReference>
<evidence type="ECO:0000256" key="7">
    <source>
        <dbReference type="ARBA" id="ARBA00023235"/>
    </source>
</evidence>
<dbReference type="PRINTS" id="PR00992">
    <property type="entry name" value="ALARACEMASE"/>
</dbReference>
<evidence type="ECO:0000313" key="12">
    <source>
        <dbReference type="EMBL" id="PZX20777.1"/>
    </source>
</evidence>
<dbReference type="InterPro" id="IPR036565">
    <property type="entry name" value="Mur-like_cat_sf"/>
</dbReference>
<comment type="caution">
    <text evidence="12">The sequence shown here is derived from an EMBL/GenBank/DDBJ whole genome shotgun (WGS) entry which is preliminary data.</text>
</comment>
<evidence type="ECO:0000256" key="10">
    <source>
        <dbReference type="PIRSR" id="PIRSR600821-52"/>
    </source>
</evidence>
<evidence type="ECO:0000256" key="5">
    <source>
        <dbReference type="ARBA" id="ARBA00022840"/>
    </source>
</evidence>
<keyword evidence="4" id="KW-0547">Nucleotide-binding</keyword>
<dbReference type="Gene3D" id="3.90.190.20">
    <property type="entry name" value="Mur ligase, C-terminal domain"/>
    <property type="match status" value="1"/>
</dbReference>
<dbReference type="GO" id="GO:0008784">
    <property type="term" value="F:alanine racemase activity"/>
    <property type="evidence" value="ECO:0007669"/>
    <property type="project" value="UniProtKB-UniRule"/>
</dbReference>
<name>A0A2W7NRP2_9BACT</name>
<dbReference type="EMBL" id="QKZK01000001">
    <property type="protein sequence ID" value="PZX20777.1"/>
    <property type="molecule type" value="Genomic_DNA"/>
</dbReference>
<dbReference type="InterPro" id="IPR036615">
    <property type="entry name" value="Mur_ligase_C_dom_sf"/>
</dbReference>
<dbReference type="SUPFAM" id="SSF51419">
    <property type="entry name" value="PLP-binding barrel"/>
    <property type="match status" value="1"/>
</dbReference>
<dbReference type="NCBIfam" id="TIGR00492">
    <property type="entry name" value="alr"/>
    <property type="match status" value="1"/>
</dbReference>
<evidence type="ECO:0000256" key="4">
    <source>
        <dbReference type="ARBA" id="ARBA00022741"/>
    </source>
</evidence>
<dbReference type="Proteomes" id="UP000249239">
    <property type="component" value="Unassembled WGS sequence"/>
</dbReference>
<dbReference type="HAMAP" id="MF_01201">
    <property type="entry name" value="Ala_racemase"/>
    <property type="match status" value="1"/>
</dbReference>
<dbReference type="InterPro" id="IPR000713">
    <property type="entry name" value="Mur_ligase_N"/>
</dbReference>
<dbReference type="InterPro" id="IPR013221">
    <property type="entry name" value="Mur_ligase_cen"/>
</dbReference>
<dbReference type="GO" id="GO:0016881">
    <property type="term" value="F:acid-amino acid ligase activity"/>
    <property type="evidence" value="ECO:0007669"/>
    <property type="project" value="InterPro"/>
</dbReference>
<feature type="active site" description="Proton acceptor; specific for L-alanine" evidence="8">
    <location>
        <position position="715"/>
    </location>
</feature>
<keyword evidence="5" id="KW-0067">ATP-binding</keyword>
<dbReference type="EC" id="5.1.1.1" evidence="8"/>
<feature type="domain" description="Alanine racemase C-terminal" evidence="11">
    <location>
        <begin position="694"/>
        <end position="818"/>
    </location>
</feature>
<protein>
    <recommendedName>
        <fullName evidence="8">Alanine racemase</fullName>
        <ecNumber evidence="8">5.1.1.1</ecNumber>
    </recommendedName>
</protein>
<dbReference type="InterPro" id="IPR001608">
    <property type="entry name" value="Ala_racemase_N"/>
</dbReference>
<sequence>MSYTISQIADFAHGRIVGTPQSVITRLSIDSRKPITSPETLFIAIRGERHDGHQYINDLIAQGITHFVVNNDFDTNEWAENICFIKVNNTLTALQNIAKAHRQQMPYPIMAITGSNGKTIVKEWIAQLIGDDMPISRSPRSFNSQVGVPLSLWLLENSSQLGIIEAGISFQNEMIRLQKMIQPGYGLITNIGQAHQENFQSIEEKLDEKLKLFVDCNTLFYCRDHAPIHQAIVNHFHDKKLISWGTASEAWLRIQSKKITPSGTEINIEIPEGQATLTIPYTDAASYENAMHAVTFVLHQGIDLQTLTKRVARLKPVAMRLEQIEGRNGCLLINDTYNSDFTSLEIALDFLNQQARQKEMPRTLILSDIRQSGLPQTELYKRVAEFVAKKGVTRFIGIGHELSACSHLFTGNTSFFHSTDDFLGSKLCEKINREVILIKGSREFTFERITEHLEQRLHQTVMEINLDALASNLNYYRSCLKPGTRTLAMVKAFSYGSGSYEIAGLLQHQKVDYLGVAFADEGIELRRAGITLPIIVMNPEKRSFPIMVQYDLEPEVYSFKLLSEFAQCIENEGIDEYPIHLKIDTGMYRLGFLPTEIPQLTEQLKHHPRLKIKTAFSHLVGSEAPEHDAFTQQQIERFEQATSLIEQAVGYHFWRHILNSSGIERFPQAQYDMVRLGIGLYGISAVNHRGMRNVATLKSYISQIKEVNSDETIGYGRRGKLPSKGTIAVVPIGYADGLDRRLSNGVGKMMINGQEAPIVGNVCMDICMLDITNIKAREGDEVIIFGDQNPLWEMSQAIGTIPYEVLTGISRRVPRVYFQE</sequence>
<evidence type="ECO:0000256" key="2">
    <source>
        <dbReference type="ARBA" id="ARBA00001933"/>
    </source>
</evidence>
<dbReference type="CDD" id="cd00430">
    <property type="entry name" value="PLPDE_III_AR"/>
    <property type="match status" value="1"/>
</dbReference>
<evidence type="ECO:0000256" key="1">
    <source>
        <dbReference type="ARBA" id="ARBA00000316"/>
    </source>
</evidence>
<dbReference type="InterPro" id="IPR051046">
    <property type="entry name" value="MurCDEF_CellWall_CoF430Synth"/>
</dbReference>
<feature type="binding site" evidence="8 10">
    <location>
        <position position="764"/>
    </location>
    <ligand>
        <name>substrate</name>
    </ligand>
</feature>
<keyword evidence="6 8" id="KW-0663">Pyridoxal phosphate</keyword>
<comment type="cofactor">
    <cofactor evidence="2 8 9">
        <name>pyridoxal 5'-phosphate</name>
        <dbReference type="ChEBI" id="CHEBI:597326"/>
    </cofactor>
</comment>
<comment type="pathway">
    <text evidence="8">Amino-acid biosynthesis; D-alanine biosynthesis; D-alanine from L-alanine: step 1/1.</text>
</comment>
<dbReference type="Gene3D" id="2.40.37.10">
    <property type="entry name" value="Lyase, Ornithine Decarboxylase, Chain A, domain 1"/>
    <property type="match status" value="1"/>
</dbReference>
<dbReference type="FunFam" id="3.20.20.10:FF:000002">
    <property type="entry name" value="Alanine racemase"/>
    <property type="match status" value="1"/>
</dbReference>
<comment type="similarity">
    <text evidence="8">Belongs to the alanine racemase family.</text>
</comment>
<feature type="binding site" evidence="8 10">
    <location>
        <position position="589"/>
    </location>
    <ligand>
        <name>substrate</name>
    </ligand>
</feature>
<evidence type="ECO:0000256" key="6">
    <source>
        <dbReference type="ARBA" id="ARBA00022898"/>
    </source>
</evidence>
<dbReference type="Gene3D" id="3.40.1190.10">
    <property type="entry name" value="Mur-like, catalytic domain"/>
    <property type="match status" value="1"/>
</dbReference>
<dbReference type="GO" id="GO:0005524">
    <property type="term" value="F:ATP binding"/>
    <property type="evidence" value="ECO:0007669"/>
    <property type="project" value="UniProtKB-KW"/>
</dbReference>
<dbReference type="InterPro" id="IPR035911">
    <property type="entry name" value="MurE/MurF_N"/>
</dbReference>
<dbReference type="Pfam" id="PF00842">
    <property type="entry name" value="Ala_racemase_C"/>
    <property type="match status" value="1"/>
</dbReference>
<proteinExistence type="inferred from homology"/>
<dbReference type="InterPro" id="IPR009006">
    <property type="entry name" value="Ala_racemase/Decarboxylase_C"/>
</dbReference>
<dbReference type="SUPFAM" id="SSF50621">
    <property type="entry name" value="Alanine racemase C-terminal domain-like"/>
    <property type="match status" value="1"/>
</dbReference>
<dbReference type="OrthoDB" id="9801978at2"/>
<dbReference type="SUPFAM" id="SSF53623">
    <property type="entry name" value="MurD-like peptide ligases, catalytic domain"/>
    <property type="match status" value="1"/>
</dbReference>
<dbReference type="InterPro" id="IPR000821">
    <property type="entry name" value="Ala_racemase"/>
</dbReference>
<feature type="active site" description="Proton acceptor; specific for D-alanine" evidence="8">
    <location>
        <position position="491"/>
    </location>
</feature>
<dbReference type="GO" id="GO:0030632">
    <property type="term" value="P:D-alanine biosynthetic process"/>
    <property type="evidence" value="ECO:0007669"/>
    <property type="project" value="UniProtKB-UniRule"/>
</dbReference>
<dbReference type="InterPro" id="IPR011079">
    <property type="entry name" value="Ala_racemase_C"/>
</dbReference>
<dbReference type="AlphaFoldDB" id="A0A2W7NRP2"/>
<dbReference type="PANTHER" id="PTHR43024">
    <property type="entry name" value="UDP-N-ACETYLMURAMOYL-TRIPEPTIDE--D-ALANYL-D-ALANINE LIGASE"/>
    <property type="match status" value="1"/>
</dbReference>
<reference evidence="12 13" key="1">
    <citation type="submission" date="2018-06" db="EMBL/GenBank/DDBJ databases">
        <title>Genomic Encyclopedia of Archaeal and Bacterial Type Strains, Phase II (KMG-II): from individual species to whole genera.</title>
        <authorList>
            <person name="Goeker M."/>
        </authorList>
    </citation>
    <scope>NUCLEOTIDE SEQUENCE [LARGE SCALE GENOMIC DNA]</scope>
    <source>
        <strain evidence="12 13">DSM 6779</strain>
    </source>
</reference>
<dbReference type="SUPFAM" id="SSF63418">
    <property type="entry name" value="MurE/MurF N-terminal domain"/>
    <property type="match status" value="1"/>
</dbReference>
<keyword evidence="13" id="KW-1185">Reference proteome</keyword>
<dbReference type="SUPFAM" id="SSF53244">
    <property type="entry name" value="MurD-like peptide ligases, peptide-binding domain"/>
    <property type="match status" value="1"/>
</dbReference>
<evidence type="ECO:0000313" key="13">
    <source>
        <dbReference type="Proteomes" id="UP000249239"/>
    </source>
</evidence>
<dbReference type="Pfam" id="PF01168">
    <property type="entry name" value="Ala_racemase_N"/>
    <property type="match status" value="1"/>
</dbReference>
<evidence type="ECO:0000256" key="3">
    <source>
        <dbReference type="ARBA" id="ARBA00022598"/>
    </source>
</evidence>
<dbReference type="RefSeq" id="WP_111443924.1">
    <property type="nucleotide sequence ID" value="NZ_QKZK01000001.1"/>
</dbReference>